<reference evidence="3" key="1">
    <citation type="submission" date="2018-02" db="EMBL/GenBank/DDBJ databases">
        <title>Genome sequence of Desulfocucumis palustris strain NAW-5.</title>
        <authorList>
            <person name="Watanabe M."/>
            <person name="Kojima H."/>
            <person name="Fukui M."/>
        </authorList>
    </citation>
    <scope>NUCLEOTIDE SEQUENCE [LARGE SCALE GENOMIC DNA]</scope>
    <source>
        <strain evidence="3">NAW-5</strain>
    </source>
</reference>
<dbReference type="EMBL" id="BFAV01000112">
    <property type="protein sequence ID" value="GBF33633.1"/>
    <property type="molecule type" value="Genomic_DNA"/>
</dbReference>
<evidence type="ECO:0008006" key="4">
    <source>
        <dbReference type="Google" id="ProtNLM"/>
    </source>
</evidence>
<feature type="region of interest" description="Disordered" evidence="1">
    <location>
        <begin position="374"/>
        <end position="395"/>
    </location>
</feature>
<proteinExistence type="predicted"/>
<gene>
    <name evidence="2" type="ORF">DCCM_2739</name>
</gene>
<dbReference type="InterPro" id="IPR013493">
    <property type="entry name" value="CHP02677"/>
</dbReference>
<sequence length="497" mass="58031">MIDVFRKITAAKYLTEEADEYRAIMRYFLLQHRTHNHFVESIDVWQYVKMRFLEYTEEKCQYHLDQLQQWGAIRVLPIRSRPKDISDVRRRPKTYQIERIALLLEEARLSEEQERAAKLNPSALDDMILSLEDLAQVMSAFSLPASGKDRARVYKLWQSVFRSFDTFARSADRYMLGLTQNQPKTVDMERYEEYKNRIRDYLTDYISRLFEQRDHARYLLLNLEREKDVLADCCAAQSRRELAADALVDDYEVAVKRYREQVNTLIRYFARHTRSAQRSDVDVLIGQARGFIVEISNHVKRLSLQQRGGSIHEQQLLRMARTFADIPPENLEQAEWLAQVAFGATLPLHFKGQAPPPSDQQAWETKPAEVPLQSVRRGQRQRIRPAATRDRSVEEYNQMQEQAEERLRKLRELEALFGSSGILDLSYLHLATPDLRRKVLELVKRAEAGSGTATVGYRDWRVVLEAVPLPTGVITAPDGFLYRKPIILRLQKGRIHP</sequence>
<keyword evidence="3" id="KW-1185">Reference proteome</keyword>
<dbReference type="Pfam" id="PF09660">
    <property type="entry name" value="DUF2397"/>
    <property type="match status" value="1"/>
</dbReference>
<dbReference type="RefSeq" id="WP_104372003.1">
    <property type="nucleotide sequence ID" value="NZ_BFAV01000112.1"/>
</dbReference>
<name>A0A2L2XD30_9FIRM</name>
<evidence type="ECO:0000256" key="1">
    <source>
        <dbReference type="SAM" id="MobiDB-lite"/>
    </source>
</evidence>
<comment type="caution">
    <text evidence="2">The sequence shown here is derived from an EMBL/GenBank/DDBJ whole genome shotgun (WGS) entry which is preliminary data.</text>
</comment>
<dbReference type="Proteomes" id="UP000239549">
    <property type="component" value="Unassembled WGS sequence"/>
</dbReference>
<accession>A0A2L2XD30</accession>
<organism evidence="2 3">
    <name type="scientific">Desulfocucumis palustris</name>
    <dbReference type="NCBI Taxonomy" id="1898651"/>
    <lineage>
        <taxon>Bacteria</taxon>
        <taxon>Bacillati</taxon>
        <taxon>Bacillota</taxon>
        <taxon>Clostridia</taxon>
        <taxon>Eubacteriales</taxon>
        <taxon>Desulfocucumaceae</taxon>
        <taxon>Desulfocucumis</taxon>
    </lineage>
</organism>
<evidence type="ECO:0000313" key="3">
    <source>
        <dbReference type="Proteomes" id="UP000239549"/>
    </source>
</evidence>
<dbReference type="AlphaFoldDB" id="A0A2L2XD30"/>
<dbReference type="NCBIfam" id="TIGR02677">
    <property type="entry name" value="TIGR02677 family protein"/>
    <property type="match status" value="1"/>
</dbReference>
<protein>
    <recommendedName>
        <fullName evidence="4">TIGR02677 family protein</fullName>
    </recommendedName>
</protein>
<dbReference type="OrthoDB" id="1639410at2"/>
<evidence type="ECO:0000313" key="2">
    <source>
        <dbReference type="EMBL" id="GBF33633.1"/>
    </source>
</evidence>